<gene>
    <name evidence="1" type="ORF">F7732_15460</name>
</gene>
<dbReference type="AlphaFoldDB" id="A0A7V7RJU5"/>
<name>A0A7V7RJU5_9BACI</name>
<reference evidence="1 2" key="1">
    <citation type="journal article" date="2014" name="Arch. Microbiol.">
        <title>Bacillus mesophilum sp. nov., strain IITR-54T, a novel 4-chlorobiphenyl dechlorinating bacterium.</title>
        <authorList>
            <person name="Manickam N."/>
            <person name="Singh N.K."/>
            <person name="Bajaj A."/>
            <person name="Kumar R.M."/>
            <person name="Kaur G."/>
            <person name="Kaur N."/>
            <person name="Bala M."/>
            <person name="Kumar A."/>
            <person name="Mayilraj S."/>
        </authorList>
    </citation>
    <scope>NUCLEOTIDE SEQUENCE [LARGE SCALE GENOMIC DNA]</scope>
    <source>
        <strain evidence="1 2">IITR-54</strain>
    </source>
</reference>
<dbReference type="RefSeq" id="WP_151574915.1">
    <property type="nucleotide sequence ID" value="NZ_WBOT01000005.1"/>
</dbReference>
<protein>
    <submittedName>
        <fullName evidence="1">Uncharacterized protein</fullName>
    </submittedName>
</protein>
<dbReference type="EMBL" id="WBOT01000005">
    <property type="protein sequence ID" value="KAB2331252.1"/>
    <property type="molecule type" value="Genomic_DNA"/>
</dbReference>
<keyword evidence="2" id="KW-1185">Reference proteome</keyword>
<accession>A0A7V7RJU5</accession>
<evidence type="ECO:0000313" key="1">
    <source>
        <dbReference type="EMBL" id="KAB2331252.1"/>
    </source>
</evidence>
<dbReference type="Proteomes" id="UP000441354">
    <property type="component" value="Unassembled WGS sequence"/>
</dbReference>
<dbReference type="OrthoDB" id="2003637at2"/>
<organism evidence="1 2">
    <name type="scientific">Bacillus mesophilum</name>
    <dbReference type="NCBI Taxonomy" id="1071718"/>
    <lineage>
        <taxon>Bacteria</taxon>
        <taxon>Bacillati</taxon>
        <taxon>Bacillota</taxon>
        <taxon>Bacilli</taxon>
        <taxon>Bacillales</taxon>
        <taxon>Bacillaceae</taxon>
        <taxon>Bacillus</taxon>
    </lineage>
</organism>
<evidence type="ECO:0000313" key="2">
    <source>
        <dbReference type="Proteomes" id="UP000441354"/>
    </source>
</evidence>
<sequence length="86" mass="10422">MKPHQKNRNLAYYRRHRNRVIRRKTKFVNQIGWQPRHHGYFAKGKIHCSCGMCAQKTNKHGFPHSQKVQLERLESQLSEYFREADE</sequence>
<proteinExistence type="predicted"/>
<comment type="caution">
    <text evidence="1">The sequence shown here is derived from an EMBL/GenBank/DDBJ whole genome shotgun (WGS) entry which is preliminary data.</text>
</comment>